<feature type="compositionally biased region" description="Pro residues" evidence="1">
    <location>
        <begin position="1032"/>
        <end position="1049"/>
    </location>
</feature>
<evidence type="ECO:0000313" key="3">
    <source>
        <dbReference type="Proteomes" id="UP001275084"/>
    </source>
</evidence>
<feature type="compositionally biased region" description="Polar residues" evidence="1">
    <location>
        <begin position="381"/>
        <end position="393"/>
    </location>
</feature>
<feature type="compositionally biased region" description="Low complexity" evidence="1">
    <location>
        <begin position="759"/>
        <end position="774"/>
    </location>
</feature>
<feature type="region of interest" description="Disordered" evidence="1">
    <location>
        <begin position="462"/>
        <end position="540"/>
    </location>
</feature>
<feature type="compositionally biased region" description="Low complexity" evidence="1">
    <location>
        <begin position="694"/>
        <end position="706"/>
    </location>
</feature>
<feature type="compositionally biased region" description="Polar residues" evidence="1">
    <location>
        <begin position="943"/>
        <end position="962"/>
    </location>
</feature>
<feature type="compositionally biased region" description="Basic and acidic residues" evidence="1">
    <location>
        <begin position="66"/>
        <end position="76"/>
    </location>
</feature>
<protein>
    <submittedName>
        <fullName evidence="2">Uncharacterized protein</fullName>
    </submittedName>
</protein>
<feature type="compositionally biased region" description="Polar residues" evidence="1">
    <location>
        <begin position="510"/>
        <end position="521"/>
    </location>
</feature>
<feature type="region of interest" description="Disordered" evidence="1">
    <location>
        <begin position="601"/>
        <end position="620"/>
    </location>
</feature>
<name>A0AAJ0H643_9PEZI</name>
<feature type="region of interest" description="Disordered" evidence="1">
    <location>
        <begin position="657"/>
        <end position="790"/>
    </location>
</feature>
<dbReference type="EMBL" id="JAUIQD010000008">
    <property type="protein sequence ID" value="KAK3341091.1"/>
    <property type="molecule type" value="Genomic_DNA"/>
</dbReference>
<feature type="compositionally biased region" description="Basic and acidic residues" evidence="1">
    <location>
        <begin position="181"/>
        <end position="200"/>
    </location>
</feature>
<feature type="compositionally biased region" description="Basic and acidic residues" evidence="1">
    <location>
        <begin position="430"/>
        <end position="445"/>
    </location>
</feature>
<feature type="compositionally biased region" description="Polar residues" evidence="1">
    <location>
        <begin position="661"/>
        <end position="685"/>
    </location>
</feature>
<reference evidence="2" key="1">
    <citation type="journal article" date="2023" name="Mol. Phylogenet. Evol.">
        <title>Genome-scale phylogeny and comparative genomics of the fungal order Sordariales.</title>
        <authorList>
            <person name="Hensen N."/>
            <person name="Bonometti L."/>
            <person name="Westerberg I."/>
            <person name="Brannstrom I.O."/>
            <person name="Guillou S."/>
            <person name="Cros-Aarteil S."/>
            <person name="Calhoun S."/>
            <person name="Haridas S."/>
            <person name="Kuo A."/>
            <person name="Mondo S."/>
            <person name="Pangilinan J."/>
            <person name="Riley R."/>
            <person name="LaButti K."/>
            <person name="Andreopoulos B."/>
            <person name="Lipzen A."/>
            <person name="Chen C."/>
            <person name="Yan M."/>
            <person name="Daum C."/>
            <person name="Ng V."/>
            <person name="Clum A."/>
            <person name="Steindorff A."/>
            <person name="Ohm R.A."/>
            <person name="Martin F."/>
            <person name="Silar P."/>
            <person name="Natvig D.O."/>
            <person name="Lalanne C."/>
            <person name="Gautier V."/>
            <person name="Ament-Velasquez S.L."/>
            <person name="Kruys A."/>
            <person name="Hutchinson M.I."/>
            <person name="Powell A.J."/>
            <person name="Barry K."/>
            <person name="Miller A.N."/>
            <person name="Grigoriev I.V."/>
            <person name="Debuchy R."/>
            <person name="Gladieux P."/>
            <person name="Hiltunen Thoren M."/>
            <person name="Johannesson H."/>
        </authorList>
    </citation>
    <scope>NUCLEOTIDE SEQUENCE</scope>
    <source>
        <strain evidence="2">CBS 955.72</strain>
    </source>
</reference>
<organism evidence="2 3">
    <name type="scientific">Lasiosphaeria hispida</name>
    <dbReference type="NCBI Taxonomy" id="260671"/>
    <lineage>
        <taxon>Eukaryota</taxon>
        <taxon>Fungi</taxon>
        <taxon>Dikarya</taxon>
        <taxon>Ascomycota</taxon>
        <taxon>Pezizomycotina</taxon>
        <taxon>Sordariomycetes</taxon>
        <taxon>Sordariomycetidae</taxon>
        <taxon>Sordariales</taxon>
        <taxon>Lasiosphaeriaceae</taxon>
        <taxon>Lasiosphaeria</taxon>
    </lineage>
</organism>
<feature type="region of interest" description="Disordered" evidence="1">
    <location>
        <begin position="998"/>
        <end position="1101"/>
    </location>
</feature>
<feature type="region of interest" description="Disordered" evidence="1">
    <location>
        <begin position="49"/>
        <end position="76"/>
    </location>
</feature>
<feature type="compositionally biased region" description="Low complexity" evidence="1">
    <location>
        <begin position="1068"/>
        <end position="1077"/>
    </location>
</feature>
<feature type="compositionally biased region" description="Polar residues" evidence="1">
    <location>
        <begin position="160"/>
        <end position="169"/>
    </location>
</feature>
<evidence type="ECO:0000313" key="2">
    <source>
        <dbReference type="EMBL" id="KAK3341091.1"/>
    </source>
</evidence>
<accession>A0AAJ0H643</accession>
<dbReference type="Proteomes" id="UP001275084">
    <property type="component" value="Unassembled WGS sequence"/>
</dbReference>
<feature type="compositionally biased region" description="Basic and acidic residues" evidence="1">
    <location>
        <begin position="913"/>
        <end position="922"/>
    </location>
</feature>
<feature type="compositionally biased region" description="Low complexity" evidence="1">
    <location>
        <begin position="570"/>
        <end position="582"/>
    </location>
</feature>
<gene>
    <name evidence="2" type="ORF">B0T25DRAFT_330045</name>
</gene>
<keyword evidence="3" id="KW-1185">Reference proteome</keyword>
<feature type="compositionally biased region" description="Polar residues" evidence="1">
    <location>
        <begin position="1085"/>
        <end position="1101"/>
    </location>
</feature>
<feature type="region of interest" description="Disordered" evidence="1">
    <location>
        <begin position="294"/>
        <end position="445"/>
    </location>
</feature>
<dbReference type="AlphaFoldDB" id="A0AAJ0H643"/>
<comment type="caution">
    <text evidence="2">The sequence shown here is derived from an EMBL/GenBank/DDBJ whole genome shotgun (WGS) entry which is preliminary data.</text>
</comment>
<feature type="region of interest" description="Disordered" evidence="1">
    <location>
        <begin position="818"/>
        <end position="962"/>
    </location>
</feature>
<evidence type="ECO:0000256" key="1">
    <source>
        <dbReference type="SAM" id="MobiDB-lite"/>
    </source>
</evidence>
<feature type="compositionally biased region" description="Basic and acidic residues" evidence="1">
    <location>
        <begin position="775"/>
        <end position="790"/>
    </location>
</feature>
<feature type="region of interest" description="Disordered" evidence="1">
    <location>
        <begin position="561"/>
        <end position="595"/>
    </location>
</feature>
<feature type="compositionally biased region" description="Basic and acidic residues" evidence="1">
    <location>
        <begin position="110"/>
        <end position="126"/>
    </location>
</feature>
<sequence>MDSIMFSPYGIGPLPPSAVAEMERKMAAMRTANFQRMLDLEQKYKMERLQSAPATPRSSPPPVEPQEDRSSLQVRRADSLSQHQNYLMLKAVRRSVVLPPLSITIPQQQEEGRRGHSRGAETDRASQKAGEGETDTGTTAEALQKQVKFIAPDEDEEMSDQSSICQSPSWEGYGQRKKEKKKEAERRRKEKEQAGKEAKAAKKRYAARLSKLPPPPTPRDTSRIGGLTNMDRSMSDPMLISQHLLPEGQHDNNYANDIDRAASADDLQQFRHYQPAVAEVLSDSHADTRQFVGGARLERERDGPLSPQVAIRGQRSPSFPPHLIYGNGINQRQNPHSPPPDGSVPTGYPSAQPLTAKQESRSPREAFPPSASRTPLLRHSTAPTHGRSNSILQGASRIFKGRDGKNNGDTEGSLPIDRSQELLAVPQTTDRGRNRDGYVKYQREQSVERSVAEIAYEQLVNNGSLPSSSTRSSSRHTQNTRRSSFTQEAKSVAMKLAGLRATSAGKEDSTGTNRNNGQNDYFNFMEHSQYGPGLDPSSQRNQEIGRYALADERLLMSTRPFHVHDERPATVSSSNSSVTSSTPGNQSKKGRSLRDAAKAAFNISRGPMPPPSTPKLPAELPPYSVLRGRMNHQALAPAVMDMPIAILEPALVAPTTAVRDTATSRGEPTSGAAQSSSTQPSSGGVKTTEVEAQVGSRVSEGSSSSSAYEDGSPLPSPVTTPDTSRPQSSKDMPFIVGEVPSGTAGSLLVKDDQGTLRQSLEGSSSSSTSSTPRLSKSESHESAGMVDEDRWSRTALPLEIDCDAQSFTTSLSNLDNIDETLSSAHEGGSHSSDTTSRQPGLSKSLSDTALRSRTSINALSNFVVPIEPPPRSKKRAQVAGGLSTSPQETMQPQQQAANGIEVGHQGDTCQVEVAERKSEKRERAMRRQHQNQARAADSEAAAQNWNGQEAANNHTFALPSRNTTPDAGSTFLSATFSPSADYISDPYYGDFSEAAQAPTNRTRAPGPNKMSAASAGVPTSARTLSPISQPAPKVPRPPRMLSAPTPPSRPSTATSSLPPAMPQPPPAAATRPATATPVSILKQPARSTSDPAQSLSSGTSRPQVLSALPKHMQLQAGISTRPPVAVAEARVAPIAKMFVECCHCKFYHDMPSKLYECMAKPDAVVEDRMLGISGAITTMVKCPWCQHNMSTTCCAGYAAVVYLKEKLH</sequence>
<feature type="compositionally biased region" description="Polar residues" evidence="1">
    <location>
        <begin position="717"/>
        <end position="730"/>
    </location>
</feature>
<feature type="compositionally biased region" description="Low complexity" evidence="1">
    <location>
        <begin position="933"/>
        <end position="942"/>
    </location>
</feature>
<feature type="region of interest" description="Disordered" evidence="1">
    <location>
        <begin position="103"/>
        <end position="234"/>
    </location>
</feature>
<feature type="compositionally biased region" description="Polar residues" evidence="1">
    <location>
        <begin position="882"/>
        <end position="897"/>
    </location>
</feature>
<feature type="compositionally biased region" description="Low complexity" evidence="1">
    <location>
        <begin position="467"/>
        <end position="484"/>
    </location>
</feature>
<proteinExistence type="predicted"/>
<feature type="compositionally biased region" description="Polar residues" evidence="1">
    <location>
        <begin position="818"/>
        <end position="860"/>
    </location>
</feature>
<reference evidence="2" key="2">
    <citation type="submission" date="2023-06" db="EMBL/GenBank/DDBJ databases">
        <authorList>
            <consortium name="Lawrence Berkeley National Laboratory"/>
            <person name="Haridas S."/>
            <person name="Hensen N."/>
            <person name="Bonometti L."/>
            <person name="Westerberg I."/>
            <person name="Brannstrom I.O."/>
            <person name="Guillou S."/>
            <person name="Cros-Aarteil S."/>
            <person name="Calhoun S."/>
            <person name="Kuo A."/>
            <person name="Mondo S."/>
            <person name="Pangilinan J."/>
            <person name="Riley R."/>
            <person name="Labutti K."/>
            <person name="Andreopoulos B."/>
            <person name="Lipzen A."/>
            <person name="Chen C."/>
            <person name="Yanf M."/>
            <person name="Daum C."/>
            <person name="Ng V."/>
            <person name="Clum A."/>
            <person name="Steindorff A."/>
            <person name="Ohm R."/>
            <person name="Martin F."/>
            <person name="Silar P."/>
            <person name="Natvig D."/>
            <person name="Lalanne C."/>
            <person name="Gautier V."/>
            <person name="Ament-Velasquez S.L."/>
            <person name="Kruys A."/>
            <person name="Hutchinson M.I."/>
            <person name="Powell A.J."/>
            <person name="Barry K."/>
            <person name="Miller A.N."/>
            <person name="Grigoriev I.V."/>
            <person name="Debuchy R."/>
            <person name="Gladieux P."/>
            <person name="Thoren M.H."/>
            <person name="Johannesson H."/>
        </authorList>
    </citation>
    <scope>NUCLEOTIDE SEQUENCE</scope>
    <source>
        <strain evidence="2">CBS 955.72</strain>
    </source>
</reference>